<evidence type="ECO:0000256" key="3">
    <source>
        <dbReference type="PROSITE-ProRule" id="PRU00023"/>
    </source>
</evidence>
<dbReference type="OrthoDB" id="1577640at2759"/>
<keyword evidence="5" id="KW-1185">Reference proteome</keyword>
<name>A0A1L9R4G3_ASPWE</name>
<dbReference type="PROSITE" id="PS50088">
    <property type="entry name" value="ANK_REPEAT"/>
    <property type="match status" value="2"/>
</dbReference>
<gene>
    <name evidence="4" type="ORF">ASPWEDRAFT_297850</name>
</gene>
<dbReference type="PANTHER" id="PTHR24126">
    <property type="entry name" value="ANKYRIN REPEAT, PH AND SEC7 DOMAIN CONTAINING PROTEIN SECG-RELATED"/>
    <property type="match status" value="1"/>
</dbReference>
<dbReference type="PANTHER" id="PTHR24126:SF14">
    <property type="entry name" value="ANK_REP_REGION DOMAIN-CONTAINING PROTEIN"/>
    <property type="match status" value="1"/>
</dbReference>
<dbReference type="GeneID" id="63749171"/>
<dbReference type="Pfam" id="PF12796">
    <property type="entry name" value="Ank_2"/>
    <property type="match status" value="2"/>
</dbReference>
<dbReference type="VEuPathDB" id="FungiDB:ASPWEDRAFT_297850"/>
<dbReference type="STRING" id="1073089.A0A1L9R4G3"/>
<keyword evidence="1" id="KW-0677">Repeat</keyword>
<dbReference type="InterPro" id="IPR002110">
    <property type="entry name" value="Ankyrin_rpt"/>
</dbReference>
<dbReference type="EMBL" id="KV878218">
    <property type="protein sequence ID" value="OJJ29798.1"/>
    <property type="molecule type" value="Genomic_DNA"/>
</dbReference>
<dbReference type="PROSITE" id="PS50297">
    <property type="entry name" value="ANK_REP_REGION"/>
    <property type="match status" value="2"/>
</dbReference>
<dbReference type="SMART" id="SM00248">
    <property type="entry name" value="ANK"/>
    <property type="match status" value="3"/>
</dbReference>
<feature type="repeat" description="ANK" evidence="3">
    <location>
        <begin position="144"/>
        <end position="176"/>
    </location>
</feature>
<keyword evidence="2 3" id="KW-0040">ANK repeat</keyword>
<evidence type="ECO:0000313" key="4">
    <source>
        <dbReference type="EMBL" id="OJJ29798.1"/>
    </source>
</evidence>
<dbReference type="InterPro" id="IPR036770">
    <property type="entry name" value="Ankyrin_rpt-contain_sf"/>
</dbReference>
<reference evidence="5" key="1">
    <citation type="journal article" date="2017" name="Genome Biol.">
        <title>Comparative genomics reveals high biological diversity and specific adaptations in the industrially and medically important fungal genus Aspergillus.</title>
        <authorList>
            <person name="de Vries R.P."/>
            <person name="Riley R."/>
            <person name="Wiebenga A."/>
            <person name="Aguilar-Osorio G."/>
            <person name="Amillis S."/>
            <person name="Uchima C.A."/>
            <person name="Anderluh G."/>
            <person name="Asadollahi M."/>
            <person name="Askin M."/>
            <person name="Barry K."/>
            <person name="Battaglia E."/>
            <person name="Bayram O."/>
            <person name="Benocci T."/>
            <person name="Braus-Stromeyer S.A."/>
            <person name="Caldana C."/>
            <person name="Canovas D."/>
            <person name="Cerqueira G.C."/>
            <person name="Chen F."/>
            <person name="Chen W."/>
            <person name="Choi C."/>
            <person name="Clum A."/>
            <person name="Dos Santos R.A."/>
            <person name="Damasio A.R."/>
            <person name="Diallinas G."/>
            <person name="Emri T."/>
            <person name="Fekete E."/>
            <person name="Flipphi M."/>
            <person name="Freyberg S."/>
            <person name="Gallo A."/>
            <person name="Gournas C."/>
            <person name="Habgood R."/>
            <person name="Hainaut M."/>
            <person name="Harispe M.L."/>
            <person name="Henrissat B."/>
            <person name="Hilden K.S."/>
            <person name="Hope R."/>
            <person name="Hossain A."/>
            <person name="Karabika E."/>
            <person name="Karaffa L."/>
            <person name="Karanyi Z."/>
            <person name="Krasevec N."/>
            <person name="Kuo A."/>
            <person name="Kusch H."/>
            <person name="LaButti K."/>
            <person name="Lagendijk E.L."/>
            <person name="Lapidus A."/>
            <person name="Levasseur A."/>
            <person name="Lindquist E."/>
            <person name="Lipzen A."/>
            <person name="Logrieco A.F."/>
            <person name="MacCabe A."/>
            <person name="Maekelae M.R."/>
            <person name="Malavazi I."/>
            <person name="Melin P."/>
            <person name="Meyer V."/>
            <person name="Mielnichuk N."/>
            <person name="Miskei M."/>
            <person name="Molnar A.P."/>
            <person name="Mule G."/>
            <person name="Ngan C.Y."/>
            <person name="Orejas M."/>
            <person name="Orosz E."/>
            <person name="Ouedraogo J.P."/>
            <person name="Overkamp K.M."/>
            <person name="Park H.-S."/>
            <person name="Perrone G."/>
            <person name="Piumi F."/>
            <person name="Punt P.J."/>
            <person name="Ram A.F."/>
            <person name="Ramon A."/>
            <person name="Rauscher S."/>
            <person name="Record E."/>
            <person name="Riano-Pachon D.M."/>
            <person name="Robert V."/>
            <person name="Roehrig J."/>
            <person name="Ruller R."/>
            <person name="Salamov A."/>
            <person name="Salih N.S."/>
            <person name="Samson R.A."/>
            <person name="Sandor E."/>
            <person name="Sanguinetti M."/>
            <person name="Schuetze T."/>
            <person name="Sepcic K."/>
            <person name="Shelest E."/>
            <person name="Sherlock G."/>
            <person name="Sophianopoulou V."/>
            <person name="Squina F.M."/>
            <person name="Sun H."/>
            <person name="Susca A."/>
            <person name="Todd R.B."/>
            <person name="Tsang A."/>
            <person name="Unkles S.E."/>
            <person name="van de Wiele N."/>
            <person name="van Rossen-Uffink D."/>
            <person name="Oliveira J.V."/>
            <person name="Vesth T.C."/>
            <person name="Visser J."/>
            <person name="Yu J.-H."/>
            <person name="Zhou M."/>
            <person name="Andersen M.R."/>
            <person name="Archer D.B."/>
            <person name="Baker S.E."/>
            <person name="Benoit I."/>
            <person name="Brakhage A.A."/>
            <person name="Braus G.H."/>
            <person name="Fischer R."/>
            <person name="Frisvad J.C."/>
            <person name="Goldman G.H."/>
            <person name="Houbraken J."/>
            <person name="Oakley B."/>
            <person name="Pocsi I."/>
            <person name="Scazzocchio C."/>
            <person name="Seiboth B."/>
            <person name="vanKuyk P.A."/>
            <person name="Wortman J."/>
            <person name="Dyer P.S."/>
            <person name="Grigoriev I.V."/>
        </authorList>
    </citation>
    <scope>NUCLEOTIDE SEQUENCE [LARGE SCALE GENOMIC DNA]</scope>
    <source>
        <strain evidence="5">DTO 134E9</strain>
    </source>
</reference>
<dbReference type="RefSeq" id="XP_040683475.1">
    <property type="nucleotide sequence ID" value="XM_040833323.1"/>
</dbReference>
<accession>A0A1L9R4G3</accession>
<proteinExistence type="predicted"/>
<sequence>MKTNAIIKGSTVLQGDYHFSNDLGTALTKYAASVVDVRSEDQSIISQTESTISVAPLPAAPSGIEQAEGLKSAVSNNSVFLLKTLLQHVHVDSRDRKGRTALSHASEQGKLEIARLLIEHGASVSARQWSVSGWSEGRNPYWESGATPLYYAVSQRHTDIVRLLLLHGANPEARKTSGCPLVQTAAGVDCIEIVRLLLDKKVDVNARNYKDLCMQPQKLAIQK</sequence>
<dbReference type="Gene3D" id="1.25.40.20">
    <property type="entry name" value="Ankyrin repeat-containing domain"/>
    <property type="match status" value="1"/>
</dbReference>
<organism evidence="4 5">
    <name type="scientific">Aspergillus wentii DTO 134E9</name>
    <dbReference type="NCBI Taxonomy" id="1073089"/>
    <lineage>
        <taxon>Eukaryota</taxon>
        <taxon>Fungi</taxon>
        <taxon>Dikarya</taxon>
        <taxon>Ascomycota</taxon>
        <taxon>Pezizomycotina</taxon>
        <taxon>Eurotiomycetes</taxon>
        <taxon>Eurotiomycetidae</taxon>
        <taxon>Eurotiales</taxon>
        <taxon>Aspergillaceae</taxon>
        <taxon>Aspergillus</taxon>
        <taxon>Aspergillus subgen. Cremei</taxon>
    </lineage>
</organism>
<evidence type="ECO:0000256" key="2">
    <source>
        <dbReference type="ARBA" id="ARBA00023043"/>
    </source>
</evidence>
<dbReference type="SUPFAM" id="SSF48403">
    <property type="entry name" value="Ankyrin repeat"/>
    <property type="match status" value="1"/>
</dbReference>
<dbReference type="Proteomes" id="UP000184383">
    <property type="component" value="Unassembled WGS sequence"/>
</dbReference>
<protein>
    <submittedName>
        <fullName evidence="4">Uncharacterized protein</fullName>
    </submittedName>
</protein>
<feature type="repeat" description="ANK" evidence="3">
    <location>
        <begin position="97"/>
        <end position="129"/>
    </location>
</feature>
<dbReference type="AlphaFoldDB" id="A0A1L9R4G3"/>
<evidence type="ECO:0000256" key="1">
    <source>
        <dbReference type="ARBA" id="ARBA00022737"/>
    </source>
</evidence>
<evidence type="ECO:0000313" key="5">
    <source>
        <dbReference type="Proteomes" id="UP000184383"/>
    </source>
</evidence>
<dbReference type="PRINTS" id="PR01415">
    <property type="entry name" value="ANKYRIN"/>
</dbReference>